<dbReference type="EMBL" id="PZQS01000013">
    <property type="protein sequence ID" value="PVD19244.1"/>
    <property type="molecule type" value="Genomic_DNA"/>
</dbReference>
<feature type="region of interest" description="Disordered" evidence="1">
    <location>
        <begin position="34"/>
        <end position="70"/>
    </location>
</feature>
<feature type="compositionally biased region" description="Pro residues" evidence="1">
    <location>
        <begin position="48"/>
        <end position="65"/>
    </location>
</feature>
<dbReference type="Proteomes" id="UP000245119">
    <property type="component" value="Linkage Group LG13"/>
</dbReference>
<evidence type="ECO:0000256" key="1">
    <source>
        <dbReference type="SAM" id="MobiDB-lite"/>
    </source>
</evidence>
<protein>
    <submittedName>
        <fullName evidence="2">Uncharacterized protein</fullName>
    </submittedName>
</protein>
<keyword evidence="3" id="KW-1185">Reference proteome</keyword>
<comment type="caution">
    <text evidence="2">The sequence shown here is derived from an EMBL/GenBank/DDBJ whole genome shotgun (WGS) entry which is preliminary data.</text>
</comment>
<reference evidence="2 3" key="1">
    <citation type="submission" date="2018-04" db="EMBL/GenBank/DDBJ databases">
        <title>The genome of golden apple snail Pomacea canaliculata provides insight into stress tolerance and invasive adaptation.</title>
        <authorList>
            <person name="Liu C."/>
            <person name="Liu B."/>
            <person name="Ren Y."/>
            <person name="Zhang Y."/>
            <person name="Wang H."/>
            <person name="Li S."/>
            <person name="Jiang F."/>
            <person name="Yin L."/>
            <person name="Zhang G."/>
            <person name="Qian W."/>
            <person name="Fan W."/>
        </authorList>
    </citation>
    <scope>NUCLEOTIDE SEQUENCE [LARGE SCALE GENOMIC DNA]</scope>
    <source>
        <strain evidence="2">SZHN2017</strain>
        <tissue evidence="2">Muscle</tissue>
    </source>
</reference>
<accession>A0A2T7NDJ2</accession>
<name>A0A2T7NDJ2_POMCA</name>
<evidence type="ECO:0000313" key="2">
    <source>
        <dbReference type="EMBL" id="PVD19244.1"/>
    </source>
</evidence>
<proteinExistence type="predicted"/>
<evidence type="ECO:0000313" key="3">
    <source>
        <dbReference type="Proteomes" id="UP000245119"/>
    </source>
</evidence>
<dbReference type="AlphaFoldDB" id="A0A2T7NDJ2"/>
<organism evidence="2 3">
    <name type="scientific">Pomacea canaliculata</name>
    <name type="common">Golden apple snail</name>
    <dbReference type="NCBI Taxonomy" id="400727"/>
    <lineage>
        <taxon>Eukaryota</taxon>
        <taxon>Metazoa</taxon>
        <taxon>Spiralia</taxon>
        <taxon>Lophotrochozoa</taxon>
        <taxon>Mollusca</taxon>
        <taxon>Gastropoda</taxon>
        <taxon>Caenogastropoda</taxon>
        <taxon>Architaenioglossa</taxon>
        <taxon>Ampullarioidea</taxon>
        <taxon>Ampullariidae</taxon>
        <taxon>Pomacea</taxon>
    </lineage>
</organism>
<sequence>MDFAIHGITQTEMEPRGKCRVFKAANIYNTDVDGWAMDGGTEGVAQTKPPPPPPPPPTPTPPPVKAVPETTHRLSSCVIAACVCRAVRPPDVRSVSWSDPGHVTPTCQPNQKIQSSVVLSV</sequence>
<gene>
    <name evidence="2" type="ORF">C0Q70_19730</name>
</gene>